<dbReference type="OrthoDB" id="20886at2759"/>
<evidence type="ECO:0000256" key="4">
    <source>
        <dbReference type="ARBA" id="ARBA00023163"/>
    </source>
</evidence>
<keyword evidence="2" id="KW-0678">Repressor</keyword>
<dbReference type="InterPro" id="IPR013907">
    <property type="entry name" value="Sds3"/>
</dbReference>
<dbReference type="KEGG" id="ffu:CLAFUR5_02025"/>
<keyword evidence="5" id="KW-0539">Nucleus</keyword>
<dbReference type="GO" id="GO:0010468">
    <property type="term" value="P:regulation of gene expression"/>
    <property type="evidence" value="ECO:0007669"/>
    <property type="project" value="UniProtKB-ARBA"/>
</dbReference>
<dbReference type="EMBL" id="CP090163">
    <property type="protein sequence ID" value="UJO12507.1"/>
    <property type="molecule type" value="Genomic_DNA"/>
</dbReference>
<feature type="region of interest" description="Disordered" evidence="6">
    <location>
        <begin position="662"/>
        <end position="716"/>
    </location>
</feature>
<reference evidence="7" key="1">
    <citation type="submission" date="2021-12" db="EMBL/GenBank/DDBJ databases">
        <authorList>
            <person name="Zaccaron A."/>
            <person name="Stergiopoulos I."/>
        </authorList>
    </citation>
    <scope>NUCLEOTIDE SEQUENCE</scope>
    <source>
        <strain evidence="7">Race5_Kim</strain>
    </source>
</reference>
<keyword evidence="4" id="KW-0804">Transcription</keyword>
<feature type="compositionally biased region" description="Basic and acidic residues" evidence="6">
    <location>
        <begin position="680"/>
        <end position="689"/>
    </location>
</feature>
<dbReference type="OMA" id="DTPWANP"/>
<dbReference type="SMART" id="SM01401">
    <property type="entry name" value="Sds3"/>
    <property type="match status" value="1"/>
</dbReference>
<dbReference type="Pfam" id="PF08598">
    <property type="entry name" value="Sds3"/>
    <property type="match status" value="1"/>
</dbReference>
<keyword evidence="3" id="KW-0805">Transcription regulation</keyword>
<evidence type="ECO:0000256" key="3">
    <source>
        <dbReference type="ARBA" id="ARBA00023015"/>
    </source>
</evidence>
<dbReference type="Proteomes" id="UP000756132">
    <property type="component" value="Chromosome 1"/>
</dbReference>
<protein>
    <submittedName>
        <fullName evidence="7">Uncharacterized protein</fullName>
    </submittedName>
</protein>
<evidence type="ECO:0000256" key="2">
    <source>
        <dbReference type="ARBA" id="ARBA00022491"/>
    </source>
</evidence>
<dbReference type="AlphaFoldDB" id="A0A9Q8L819"/>
<name>A0A9Q8L819_PASFU</name>
<accession>A0A9Q8L819</accession>
<evidence type="ECO:0000256" key="1">
    <source>
        <dbReference type="ARBA" id="ARBA00004123"/>
    </source>
</evidence>
<comment type="subcellular location">
    <subcellularLocation>
        <location evidence="1">Nucleus</location>
    </subcellularLocation>
</comment>
<feature type="compositionally biased region" description="Basic residues" evidence="6">
    <location>
        <begin position="234"/>
        <end position="246"/>
    </location>
</feature>
<feature type="compositionally biased region" description="Basic and acidic residues" evidence="6">
    <location>
        <begin position="247"/>
        <end position="260"/>
    </location>
</feature>
<sequence>MASPLPNRDATPRPSISPLSAKASPVAIRDSTIPPPSTNPLPEAHTTIAGIGDEDDRSSSLSDPLDDDEVELQQDGARSEQQTTALQSLEVDSEAETERLDQTPQRSQKHTETTGRTPSKLVHASIADDDLSDPPSPIPAGPDAASSTSTIETTGMKRKRSNTAESSLSSADSDLAESPRKRSHSSTANDTEMHHKDADEAVQEQPEADESTATIEIADPQADDTAPVAATKGVKGRKGGKLKGKAKKDVAKEPEQERTTETVQPEEEPSAEAIAKTAEETKHKNAASTAFEDLAKQFSTYREKKNNEKLAAVNAELEMLNQKECQHPEYLRQMACVDARRDKQIREAKAFWKFGRQSLSRTTLGERSQLHSQYFQWARDCREEFMYNLGEDWYNIQKERRQSSQEEDEKYIYMFPTKKSAQIKQQAKYNQEVSVLSGVAKYVGFPAAPEIAGAEGAALEDDLRIMKISKRVPQTTAHPPPVYFPNRTGLIQGQSERLAHEQFIEQNAWARPQGPIQHHGTLNLTHTPDWAAEPGANAKHLVRNVGGAMQRTGSPFATPMPQRRAAMEQNSSSGTVVVNSDQADAPSSVLAAPPTTDRLQHAQFGRDQGSPLAIGKHRQNGGERELAGFRNISNISGASTIDAPPDSAERAREAAKEALVGMSRAPPVPQHTFEGPMHGHGTDRKRPPHDAFAPGPFRPQEGAFGTPRPLSTNHAT</sequence>
<gene>
    <name evidence="7" type="ORF">CLAFUR5_02025</name>
</gene>
<dbReference type="PANTHER" id="PTHR21964">
    <property type="entry name" value="BREAST CANCER METASTASIS-SUPPRESSOR 1"/>
    <property type="match status" value="1"/>
</dbReference>
<reference evidence="7" key="2">
    <citation type="journal article" date="2022" name="Microb. Genom.">
        <title>A chromosome-scale genome assembly of the tomato pathogen Cladosporium fulvum reveals a compartmentalized genome architecture and the presence of a dispensable chromosome.</title>
        <authorList>
            <person name="Zaccaron A.Z."/>
            <person name="Chen L.H."/>
            <person name="Samaras A."/>
            <person name="Stergiopoulos I."/>
        </authorList>
    </citation>
    <scope>NUCLEOTIDE SEQUENCE</scope>
    <source>
        <strain evidence="7">Race5_Kim</strain>
    </source>
</reference>
<feature type="compositionally biased region" description="Acidic residues" evidence="6">
    <location>
        <begin position="200"/>
        <end position="210"/>
    </location>
</feature>
<proteinExistence type="predicted"/>
<organism evidence="7 8">
    <name type="scientific">Passalora fulva</name>
    <name type="common">Tomato leaf mold</name>
    <name type="synonym">Cladosporium fulvum</name>
    <dbReference type="NCBI Taxonomy" id="5499"/>
    <lineage>
        <taxon>Eukaryota</taxon>
        <taxon>Fungi</taxon>
        <taxon>Dikarya</taxon>
        <taxon>Ascomycota</taxon>
        <taxon>Pezizomycotina</taxon>
        <taxon>Dothideomycetes</taxon>
        <taxon>Dothideomycetidae</taxon>
        <taxon>Mycosphaerellales</taxon>
        <taxon>Mycosphaerellaceae</taxon>
        <taxon>Fulvia</taxon>
    </lineage>
</organism>
<feature type="region of interest" description="Disordered" evidence="6">
    <location>
        <begin position="1"/>
        <end position="270"/>
    </location>
</feature>
<evidence type="ECO:0000256" key="5">
    <source>
        <dbReference type="ARBA" id="ARBA00023242"/>
    </source>
</evidence>
<evidence type="ECO:0000256" key="6">
    <source>
        <dbReference type="SAM" id="MobiDB-lite"/>
    </source>
</evidence>
<dbReference type="GO" id="GO:0005654">
    <property type="term" value="C:nucleoplasm"/>
    <property type="evidence" value="ECO:0007669"/>
    <property type="project" value="UniProtKB-ARBA"/>
</dbReference>
<dbReference type="RefSeq" id="XP_047756873.1">
    <property type="nucleotide sequence ID" value="XM_047901173.1"/>
</dbReference>
<keyword evidence="8" id="KW-1185">Reference proteome</keyword>
<dbReference type="GeneID" id="71981903"/>
<evidence type="ECO:0000313" key="7">
    <source>
        <dbReference type="EMBL" id="UJO12507.1"/>
    </source>
</evidence>
<evidence type="ECO:0000313" key="8">
    <source>
        <dbReference type="Proteomes" id="UP000756132"/>
    </source>
</evidence>